<dbReference type="InterPro" id="IPR040230">
    <property type="entry name" value="TIKI1/2-like"/>
</dbReference>
<keyword evidence="8" id="KW-0378">Hydrolase</keyword>
<dbReference type="Pfam" id="PF01963">
    <property type="entry name" value="TraB_PrgY_gumN"/>
    <property type="match status" value="1"/>
</dbReference>
<dbReference type="STRING" id="721133.SAMN05216176_10454"/>
<sequence>MNMQTPVSHIDRLADALFRAAAALPLLLLLALAVGLVLARPARADEIVCTGQNLMEELAARDPALLEKVRREADATPNGRGLLWKVEKEGAAPSYLFGTMHMADPRVTILPEAAKTALEGAHSVVIETTDVLDERAMAGALLQNPELSMFVGKESLGDYLSEEERQLVDEALSKMGISFTSIQKMKPWMLISLIALPQCELERKAAGMAILDLKLAREATADGKELLGLETAVEQFSAMASLPMSLHTRGLVQTVKLGNHIEDVMETMIDLYAQGETGMFWPLIRVVLPGGEKDAEDYAAFDQALVRARNGVMAERARPILDKGDAFIAVGALHLPGDEGLIELLRRAGYTVTRAD</sequence>
<comment type="cofactor">
    <cofactor evidence="1">
        <name>Mn(2+)</name>
        <dbReference type="ChEBI" id="CHEBI:29035"/>
    </cofactor>
</comment>
<organism evidence="13 14">
    <name type="scientific">Nitratireductor indicus C115</name>
    <dbReference type="NCBI Taxonomy" id="1231190"/>
    <lineage>
        <taxon>Bacteria</taxon>
        <taxon>Pseudomonadati</taxon>
        <taxon>Pseudomonadota</taxon>
        <taxon>Alphaproteobacteria</taxon>
        <taxon>Hyphomicrobiales</taxon>
        <taxon>Phyllobacteriaceae</taxon>
        <taxon>Nitratireductor</taxon>
    </lineage>
</organism>
<comment type="cofactor">
    <cofactor evidence="2">
        <name>Co(2+)</name>
        <dbReference type="ChEBI" id="CHEBI:48828"/>
    </cofactor>
</comment>
<keyword evidence="10" id="KW-0482">Metalloprotease</keyword>
<keyword evidence="4" id="KW-0645">Protease</keyword>
<evidence type="ECO:0000256" key="5">
    <source>
        <dbReference type="ARBA" id="ARBA00022692"/>
    </source>
</evidence>
<dbReference type="EMBL" id="AMSI01000008">
    <property type="protein sequence ID" value="EKF42063.1"/>
    <property type="molecule type" value="Genomic_DNA"/>
</dbReference>
<evidence type="ECO:0000256" key="4">
    <source>
        <dbReference type="ARBA" id="ARBA00022670"/>
    </source>
</evidence>
<accession>K2N3X5</accession>
<evidence type="ECO:0000256" key="11">
    <source>
        <dbReference type="ARBA" id="ARBA00023136"/>
    </source>
</evidence>
<comment type="subcellular location">
    <subcellularLocation>
        <location evidence="3">Membrane</location>
        <topology evidence="3">Single-pass type I membrane protein</topology>
    </subcellularLocation>
</comment>
<evidence type="ECO:0000256" key="9">
    <source>
        <dbReference type="ARBA" id="ARBA00022989"/>
    </source>
</evidence>
<keyword evidence="7" id="KW-0732">Signal</keyword>
<dbReference type="GO" id="GO:0006508">
    <property type="term" value="P:proteolysis"/>
    <property type="evidence" value="ECO:0007669"/>
    <property type="project" value="UniProtKB-KW"/>
</dbReference>
<keyword evidence="14" id="KW-1185">Reference proteome</keyword>
<evidence type="ECO:0000256" key="1">
    <source>
        <dbReference type="ARBA" id="ARBA00001936"/>
    </source>
</evidence>
<dbReference type="PATRIC" id="fig|1231190.3.peg.2777"/>
<evidence type="ECO:0000256" key="8">
    <source>
        <dbReference type="ARBA" id="ARBA00022801"/>
    </source>
</evidence>
<keyword evidence="6" id="KW-0479">Metal-binding</keyword>
<protein>
    <submittedName>
        <fullName evidence="13">GumN family protein</fullName>
    </submittedName>
</protein>
<dbReference type="eggNOG" id="COG3735">
    <property type="taxonomic scope" value="Bacteria"/>
</dbReference>
<dbReference type="InterPro" id="IPR002816">
    <property type="entry name" value="TraB/PrgY/GumN_fam"/>
</dbReference>
<evidence type="ECO:0000313" key="13">
    <source>
        <dbReference type="EMBL" id="EKF42063.1"/>
    </source>
</evidence>
<dbReference type="AlphaFoldDB" id="K2N3X5"/>
<keyword evidence="12" id="KW-0325">Glycoprotein</keyword>
<dbReference type="CDD" id="cd14789">
    <property type="entry name" value="Tiki"/>
    <property type="match status" value="1"/>
</dbReference>
<dbReference type="GO" id="GO:0046872">
    <property type="term" value="F:metal ion binding"/>
    <property type="evidence" value="ECO:0007669"/>
    <property type="project" value="UniProtKB-KW"/>
</dbReference>
<evidence type="ECO:0000256" key="7">
    <source>
        <dbReference type="ARBA" id="ARBA00022729"/>
    </source>
</evidence>
<dbReference type="RefSeq" id="WP_009450847.1">
    <property type="nucleotide sequence ID" value="NZ_AMSI01000008.1"/>
</dbReference>
<proteinExistence type="predicted"/>
<dbReference type="GO" id="GO:0016020">
    <property type="term" value="C:membrane"/>
    <property type="evidence" value="ECO:0007669"/>
    <property type="project" value="UniProtKB-SubCell"/>
</dbReference>
<evidence type="ECO:0000313" key="14">
    <source>
        <dbReference type="Proteomes" id="UP000007374"/>
    </source>
</evidence>
<dbReference type="GO" id="GO:0030178">
    <property type="term" value="P:negative regulation of Wnt signaling pathway"/>
    <property type="evidence" value="ECO:0007669"/>
    <property type="project" value="InterPro"/>
</dbReference>
<reference evidence="13 14" key="1">
    <citation type="journal article" date="2012" name="J. Bacteriol.">
        <title>Genome Sequence of Nitratireductor indicus Type Strain C115.</title>
        <authorList>
            <person name="Lai Q."/>
            <person name="Li G."/>
            <person name="Yu Z."/>
            <person name="Shao Z."/>
        </authorList>
    </citation>
    <scope>NUCLEOTIDE SEQUENCE [LARGE SCALE GENOMIC DNA]</scope>
    <source>
        <strain evidence="13 14">C115</strain>
    </source>
</reference>
<dbReference type="Proteomes" id="UP000007374">
    <property type="component" value="Unassembled WGS sequence"/>
</dbReference>
<gene>
    <name evidence="13" type="ORF">NA8A_13360</name>
</gene>
<evidence type="ECO:0000256" key="10">
    <source>
        <dbReference type="ARBA" id="ARBA00023049"/>
    </source>
</evidence>
<keyword evidence="11" id="KW-0472">Membrane</keyword>
<keyword evidence="5" id="KW-0812">Transmembrane</keyword>
<comment type="caution">
    <text evidence="13">The sequence shown here is derived from an EMBL/GenBank/DDBJ whole genome shotgun (WGS) entry which is preliminary data.</text>
</comment>
<evidence type="ECO:0000256" key="3">
    <source>
        <dbReference type="ARBA" id="ARBA00004479"/>
    </source>
</evidence>
<evidence type="ECO:0000256" key="6">
    <source>
        <dbReference type="ARBA" id="ARBA00022723"/>
    </source>
</evidence>
<evidence type="ECO:0000256" key="2">
    <source>
        <dbReference type="ARBA" id="ARBA00001941"/>
    </source>
</evidence>
<dbReference type="PANTHER" id="PTHR31120">
    <property type="entry name" value="METALLOPROTEASE TIKI"/>
    <property type="match status" value="1"/>
</dbReference>
<dbReference type="GO" id="GO:0004222">
    <property type="term" value="F:metalloendopeptidase activity"/>
    <property type="evidence" value="ECO:0007669"/>
    <property type="project" value="TreeGrafter"/>
</dbReference>
<name>K2N3X5_9HYPH</name>
<dbReference type="PANTHER" id="PTHR31120:SF6">
    <property type="entry name" value="METALLOPROTEASE TIKI HOMOLOG"/>
    <property type="match status" value="1"/>
</dbReference>
<keyword evidence="9" id="KW-1133">Transmembrane helix</keyword>
<evidence type="ECO:0000256" key="12">
    <source>
        <dbReference type="ARBA" id="ARBA00023180"/>
    </source>
</evidence>